<dbReference type="Gene3D" id="1.10.3210.10">
    <property type="entry name" value="Hypothetical protein af1432"/>
    <property type="match status" value="1"/>
</dbReference>
<dbReference type="SUPFAM" id="SSF109604">
    <property type="entry name" value="HD-domain/PDEase-like"/>
    <property type="match status" value="1"/>
</dbReference>
<evidence type="ECO:0000259" key="1">
    <source>
        <dbReference type="SMART" id="SM00471"/>
    </source>
</evidence>
<dbReference type="SMART" id="SM00471">
    <property type="entry name" value="HDc"/>
    <property type="match status" value="1"/>
</dbReference>
<keyword evidence="2" id="KW-0378">Hydrolase</keyword>
<dbReference type="GO" id="GO:0008832">
    <property type="term" value="F:dGTPase activity"/>
    <property type="evidence" value="ECO:0007669"/>
    <property type="project" value="TreeGrafter"/>
</dbReference>
<dbReference type="Proteomes" id="UP000028725">
    <property type="component" value="Unassembled WGS sequence"/>
</dbReference>
<gene>
    <name evidence="2" type="ORF">DB31_1981</name>
</gene>
<dbReference type="PANTHER" id="PTHR11373">
    <property type="entry name" value="DEOXYNUCLEOSIDE TRIPHOSPHATE TRIPHOSPHOHYDROLASE"/>
    <property type="match status" value="1"/>
</dbReference>
<comment type="caution">
    <text evidence="2">The sequence shown here is derived from an EMBL/GenBank/DDBJ whole genome shotgun (WGS) entry which is preliminary data.</text>
</comment>
<dbReference type="RefSeq" id="WP_044194145.1">
    <property type="nucleotide sequence ID" value="NZ_JMCB01000014.1"/>
</dbReference>
<dbReference type="Pfam" id="PF01966">
    <property type="entry name" value="HD"/>
    <property type="match status" value="1"/>
</dbReference>
<dbReference type="InterPro" id="IPR006674">
    <property type="entry name" value="HD_domain"/>
</dbReference>
<evidence type="ECO:0000313" key="2">
    <source>
        <dbReference type="EMBL" id="KFE64187.1"/>
    </source>
</evidence>
<dbReference type="Pfam" id="PF19276">
    <property type="entry name" value="HD_assoc_2"/>
    <property type="match status" value="1"/>
</dbReference>
<dbReference type="InterPro" id="IPR050135">
    <property type="entry name" value="dGTPase-like"/>
</dbReference>
<dbReference type="AlphaFoldDB" id="A0A085W924"/>
<feature type="domain" description="HD/PDEase" evidence="1">
    <location>
        <begin position="45"/>
        <end position="212"/>
    </location>
</feature>
<reference evidence="2 3" key="1">
    <citation type="submission" date="2014-04" db="EMBL/GenBank/DDBJ databases">
        <title>Genome assembly of Hyalangium minutum DSM 14724.</title>
        <authorList>
            <person name="Sharma G."/>
            <person name="Subramanian S."/>
        </authorList>
    </citation>
    <scope>NUCLEOTIDE SEQUENCE [LARGE SCALE GENOMIC DNA]</scope>
    <source>
        <strain evidence="2 3">DSM 14724</strain>
    </source>
</reference>
<name>A0A085W924_9BACT</name>
<dbReference type="GO" id="GO:0006203">
    <property type="term" value="P:dGTP catabolic process"/>
    <property type="evidence" value="ECO:0007669"/>
    <property type="project" value="TreeGrafter"/>
</dbReference>
<evidence type="ECO:0000313" key="3">
    <source>
        <dbReference type="Proteomes" id="UP000028725"/>
    </source>
</evidence>
<proteinExistence type="predicted"/>
<keyword evidence="3" id="KW-1185">Reference proteome</keyword>
<dbReference type="EMBL" id="JMCB01000014">
    <property type="protein sequence ID" value="KFE64187.1"/>
    <property type="molecule type" value="Genomic_DNA"/>
</dbReference>
<dbReference type="InterPro" id="IPR045509">
    <property type="entry name" value="HD_assoc_2"/>
</dbReference>
<dbReference type="OrthoDB" id="9803619at2"/>
<dbReference type="PATRIC" id="fig|394096.3.peg.6317"/>
<dbReference type="STRING" id="394096.DB31_1981"/>
<sequence length="429" mass="48271">MRIRDPIHGTIPVSDPEKAIIDSRHYQRLRHVRQLGFGDLAFPGATHTRHAHSLGAMHVASRLFGAVASQSNLPEDVQSRFCTAVRLAVLCHDLGHMPLSHASERIAPPRAALKLPAWLDATAEGPQATHEDFTAKVLLDSSLTPLIEQHFGPLGIHADAAVALITGAKPPKDPGFTHRGVDWMPLLRALVSGELDADRMDYLLRDSFYTGVNYGRYDFEWIISNLNPAVKDGRAYLALSRAAAFAFEDFLLSRYHMFVSVYYHHTSVNFDHMLRRYYEESPGEFEIPADPEAFLLCDDAALWYTLRRSKNRWADRISMRRGFKLLAQFTERDTGYDLDVLRSALVAAQLEHYVVESHGVLSKYMGEGQSPSLYIMDVSTGRLTEVAKYTPLYQRYSGAVRLTRVYVRPDQIDAARSLMSRLLGQAVQS</sequence>
<organism evidence="2 3">
    <name type="scientific">Hyalangium minutum</name>
    <dbReference type="NCBI Taxonomy" id="394096"/>
    <lineage>
        <taxon>Bacteria</taxon>
        <taxon>Pseudomonadati</taxon>
        <taxon>Myxococcota</taxon>
        <taxon>Myxococcia</taxon>
        <taxon>Myxococcales</taxon>
        <taxon>Cystobacterineae</taxon>
        <taxon>Archangiaceae</taxon>
        <taxon>Hyalangium</taxon>
    </lineage>
</organism>
<dbReference type="PANTHER" id="PTHR11373:SF4">
    <property type="entry name" value="DEOXYNUCLEOSIDE TRIPHOSPHATE TRIPHOSPHOHYDROLASE SAMHD1"/>
    <property type="match status" value="1"/>
</dbReference>
<dbReference type="InterPro" id="IPR003607">
    <property type="entry name" value="HD/PDEase_dom"/>
</dbReference>
<accession>A0A085W924</accession>
<dbReference type="CDD" id="cd00077">
    <property type="entry name" value="HDc"/>
    <property type="match status" value="1"/>
</dbReference>
<protein>
    <submittedName>
        <fullName evidence="2">Deoxyguanosinetriphosphate triphosphohydrolase</fullName>
    </submittedName>
</protein>